<dbReference type="AlphaFoldDB" id="A0A6H5IU77"/>
<dbReference type="OrthoDB" id="7694116at2759"/>
<name>A0A6H5IU77_9HYME</name>
<evidence type="ECO:0000313" key="2">
    <source>
        <dbReference type="EMBL" id="CAB0040680.1"/>
    </source>
</evidence>
<proteinExistence type="predicted"/>
<reference evidence="2 3" key="1">
    <citation type="submission" date="2020-02" db="EMBL/GenBank/DDBJ databases">
        <authorList>
            <person name="Ferguson B K."/>
        </authorList>
    </citation>
    <scope>NUCLEOTIDE SEQUENCE [LARGE SCALE GENOMIC DNA]</scope>
</reference>
<keyword evidence="3" id="KW-1185">Reference proteome</keyword>
<protein>
    <submittedName>
        <fullName evidence="2">Uncharacterized protein</fullName>
    </submittedName>
</protein>
<feature type="region of interest" description="Disordered" evidence="1">
    <location>
        <begin position="204"/>
        <end position="236"/>
    </location>
</feature>
<sequence length="338" mass="38618">MGHTRTTLCYSIARQSKNAGVEQRPLRKLVESMIFVTFDYGSSVFYDLNKEQSLQLHRLHNPCVRFVYGMIPHRAHVTAYRLALSWLSAQRRRDYNIIVLAFNIISLQSPKPLSSLFTFRANRLLHRAARRKPPRELTHKAARTLADSQTVSAKAAGVIGALTKILPNSGGPRSSRRGGSPPTSLPAYDRWPAARLLRGDIRPCRHTSAGPPRGRANAAPRLPPGGRKGRRTLGNAKQVARSICQSTKARWAHRLIPNIRMCIERRHGELNYHLTQLLTGHGFFKHHSRRYDHNHSSYSSIENAEYEFYHFPSFDEERDYRLFSTSRSGLMWLYLKAK</sequence>
<feature type="compositionally biased region" description="Low complexity" evidence="1">
    <location>
        <begin position="209"/>
        <end position="220"/>
    </location>
</feature>
<evidence type="ECO:0000256" key="1">
    <source>
        <dbReference type="SAM" id="MobiDB-lite"/>
    </source>
</evidence>
<organism evidence="2 3">
    <name type="scientific">Trichogramma brassicae</name>
    <dbReference type="NCBI Taxonomy" id="86971"/>
    <lineage>
        <taxon>Eukaryota</taxon>
        <taxon>Metazoa</taxon>
        <taxon>Ecdysozoa</taxon>
        <taxon>Arthropoda</taxon>
        <taxon>Hexapoda</taxon>
        <taxon>Insecta</taxon>
        <taxon>Pterygota</taxon>
        <taxon>Neoptera</taxon>
        <taxon>Endopterygota</taxon>
        <taxon>Hymenoptera</taxon>
        <taxon>Apocrita</taxon>
        <taxon>Proctotrupomorpha</taxon>
        <taxon>Chalcidoidea</taxon>
        <taxon>Trichogrammatidae</taxon>
        <taxon>Trichogramma</taxon>
    </lineage>
</organism>
<accession>A0A6H5IU77</accession>
<feature type="region of interest" description="Disordered" evidence="1">
    <location>
        <begin position="166"/>
        <end position="188"/>
    </location>
</feature>
<dbReference type="EMBL" id="CADCXV010001042">
    <property type="protein sequence ID" value="CAB0040680.1"/>
    <property type="molecule type" value="Genomic_DNA"/>
</dbReference>
<evidence type="ECO:0000313" key="3">
    <source>
        <dbReference type="Proteomes" id="UP000479190"/>
    </source>
</evidence>
<gene>
    <name evidence="2" type="ORF">TBRA_LOCUS12375</name>
</gene>
<feature type="compositionally biased region" description="Low complexity" evidence="1">
    <location>
        <begin position="169"/>
        <end position="182"/>
    </location>
</feature>
<dbReference type="Proteomes" id="UP000479190">
    <property type="component" value="Unassembled WGS sequence"/>
</dbReference>